<dbReference type="AlphaFoldDB" id="A0A3G3IG00"/>
<evidence type="ECO:0000256" key="4">
    <source>
        <dbReference type="ARBA" id="ARBA00011152"/>
    </source>
</evidence>
<evidence type="ECO:0000313" key="14">
    <source>
        <dbReference type="Proteomes" id="UP000273278"/>
    </source>
</evidence>
<dbReference type="UniPathway" id="UPA00031">
    <property type="reaction ID" value="UER00010"/>
</dbReference>
<keyword evidence="7 11" id="KW-0368">Histidine biosynthesis</keyword>
<protein>
    <recommendedName>
        <fullName evidence="11">Imidazole glycerol phosphate synthase subunit HisF</fullName>
        <ecNumber evidence="11">4.3.2.10</ecNumber>
    </recommendedName>
    <alternativeName>
        <fullName evidence="11">IGP synthase cyclase subunit</fullName>
    </alternativeName>
    <alternativeName>
        <fullName evidence="11">IGP synthase subunit HisF</fullName>
    </alternativeName>
    <alternativeName>
        <fullName evidence="11">ImGP synthase subunit HisF</fullName>
        <shortName evidence="11">IGPS subunit HisF</shortName>
    </alternativeName>
</protein>
<accession>A0A3G3IG00</accession>
<dbReference type="HAMAP" id="MF_01013">
    <property type="entry name" value="HisF"/>
    <property type="match status" value="1"/>
</dbReference>
<dbReference type="NCBIfam" id="TIGR00735">
    <property type="entry name" value="hisF"/>
    <property type="match status" value="1"/>
</dbReference>
<organism evidence="13 14">
    <name type="scientific">Methanomethylophilus alvi</name>
    <dbReference type="NCBI Taxonomy" id="1291540"/>
    <lineage>
        <taxon>Archaea</taxon>
        <taxon>Methanobacteriati</taxon>
        <taxon>Thermoplasmatota</taxon>
        <taxon>Thermoplasmata</taxon>
        <taxon>Methanomassiliicoccales</taxon>
        <taxon>Methanomethylophilaceae</taxon>
        <taxon>Methanomethylophilus</taxon>
    </lineage>
</organism>
<dbReference type="FunFam" id="3.20.20.70:FF:000006">
    <property type="entry name" value="Imidazole glycerol phosphate synthase subunit HisF"/>
    <property type="match status" value="1"/>
</dbReference>
<comment type="subcellular location">
    <subcellularLocation>
        <location evidence="1 11">Cytoplasm</location>
    </subcellularLocation>
</comment>
<dbReference type="EC" id="4.3.2.10" evidence="11"/>
<dbReference type="GO" id="GO:0000107">
    <property type="term" value="F:imidazoleglycerol-phosphate synthase activity"/>
    <property type="evidence" value="ECO:0007669"/>
    <property type="project" value="UniProtKB-UniRule"/>
</dbReference>
<dbReference type="RefSeq" id="WP_015504381.1">
    <property type="nucleotide sequence ID" value="NZ_CAYARO010000019.1"/>
</dbReference>
<evidence type="ECO:0000256" key="12">
    <source>
        <dbReference type="RuleBase" id="RU003657"/>
    </source>
</evidence>
<comment type="subunit">
    <text evidence="4 11">Heterodimer of HisH and HisF.</text>
</comment>
<dbReference type="GO" id="GO:0016829">
    <property type="term" value="F:lyase activity"/>
    <property type="evidence" value="ECO:0007669"/>
    <property type="project" value="UniProtKB-KW"/>
</dbReference>
<dbReference type="Gene3D" id="3.20.20.70">
    <property type="entry name" value="Aldolase class I"/>
    <property type="match status" value="1"/>
</dbReference>
<dbReference type="SUPFAM" id="SSF51366">
    <property type="entry name" value="Ribulose-phoshate binding barrel"/>
    <property type="match status" value="1"/>
</dbReference>
<dbReference type="Proteomes" id="UP000273278">
    <property type="component" value="Chromosome"/>
</dbReference>
<dbReference type="InterPro" id="IPR011060">
    <property type="entry name" value="RibuloseP-bd_barrel"/>
</dbReference>
<evidence type="ECO:0000256" key="1">
    <source>
        <dbReference type="ARBA" id="ARBA00004496"/>
    </source>
</evidence>
<evidence type="ECO:0000256" key="7">
    <source>
        <dbReference type="ARBA" id="ARBA00023102"/>
    </source>
</evidence>
<evidence type="ECO:0000256" key="8">
    <source>
        <dbReference type="ARBA" id="ARBA00023239"/>
    </source>
</evidence>
<comment type="similarity">
    <text evidence="3 11 12">Belongs to the HisA/HisF family.</text>
</comment>
<dbReference type="OMA" id="WEVYIHG"/>
<keyword evidence="6 11" id="KW-0028">Amino-acid biosynthesis</keyword>
<evidence type="ECO:0000256" key="2">
    <source>
        <dbReference type="ARBA" id="ARBA00005091"/>
    </source>
</evidence>
<evidence type="ECO:0000256" key="11">
    <source>
        <dbReference type="HAMAP-Rule" id="MF_01013"/>
    </source>
</evidence>
<comment type="catalytic activity">
    <reaction evidence="10 11">
        <text>5-[(5-phospho-1-deoxy-D-ribulos-1-ylimino)methylamino]-1-(5-phospho-beta-D-ribosyl)imidazole-4-carboxamide + L-glutamine = D-erythro-1-(imidazol-4-yl)glycerol 3-phosphate + 5-amino-1-(5-phospho-beta-D-ribosyl)imidazole-4-carboxamide + L-glutamate + H(+)</text>
        <dbReference type="Rhea" id="RHEA:24793"/>
        <dbReference type="ChEBI" id="CHEBI:15378"/>
        <dbReference type="ChEBI" id="CHEBI:29985"/>
        <dbReference type="ChEBI" id="CHEBI:58278"/>
        <dbReference type="ChEBI" id="CHEBI:58359"/>
        <dbReference type="ChEBI" id="CHEBI:58475"/>
        <dbReference type="ChEBI" id="CHEBI:58525"/>
        <dbReference type="EC" id="4.3.2.10"/>
    </reaction>
</comment>
<reference evidence="13 14" key="1">
    <citation type="submission" date="2016-10" db="EMBL/GenBank/DDBJ databases">
        <title>Complete genome of the TMA-utilizing, human hosted archaeon Methanomethylophilus alvus Gen. nov, sp. nov., strain Mx-05, derived from a pure culture.</title>
        <authorList>
            <person name="Brugere J.-F."/>
            <person name="Ben Hania W."/>
            <person name="Chaudhary P.P."/>
            <person name="Gaci N."/>
            <person name="Borrel G."/>
            <person name="Cao Van Tuat L."/>
            <person name="Fardeau M.-L."/>
            <person name="Harris H.M.B."/>
            <person name="O'Toole P.W."/>
            <person name="Ollivier B."/>
        </authorList>
    </citation>
    <scope>NUCLEOTIDE SEQUENCE [LARGE SCALE GENOMIC DNA]</scope>
    <source>
        <strain evidence="13 14">Mx-05</strain>
    </source>
</reference>
<gene>
    <name evidence="11" type="primary">hisF</name>
    <name evidence="13" type="ORF">BKD89_02405</name>
</gene>
<comment type="pathway">
    <text evidence="2 11">Amino-acid biosynthesis; L-histidine biosynthesis; L-histidine from 5-phospho-alpha-D-ribose 1-diphosphate: step 5/9.</text>
</comment>
<dbReference type="EMBL" id="CP017686">
    <property type="protein sequence ID" value="AYQ54659.1"/>
    <property type="molecule type" value="Genomic_DNA"/>
</dbReference>
<dbReference type="Pfam" id="PF00977">
    <property type="entry name" value="His_biosynth"/>
    <property type="match status" value="1"/>
</dbReference>
<dbReference type="InterPro" id="IPR004651">
    <property type="entry name" value="HisF"/>
</dbReference>
<dbReference type="GeneID" id="41321283"/>
<evidence type="ECO:0000313" key="13">
    <source>
        <dbReference type="EMBL" id="AYQ54659.1"/>
    </source>
</evidence>
<comment type="function">
    <text evidence="9 11">IGPS catalyzes the conversion of PRFAR and glutamine to IGP, AICAR and glutamate. The HisF subunit catalyzes the cyclization activity that produces IGP and AICAR from PRFAR using the ammonia provided by the HisH subunit.</text>
</comment>
<dbReference type="GO" id="GO:0000105">
    <property type="term" value="P:L-histidine biosynthetic process"/>
    <property type="evidence" value="ECO:0007669"/>
    <property type="project" value="UniProtKB-UniRule"/>
</dbReference>
<evidence type="ECO:0000256" key="5">
    <source>
        <dbReference type="ARBA" id="ARBA00022490"/>
    </source>
</evidence>
<dbReference type="InterPro" id="IPR050064">
    <property type="entry name" value="IGPS_HisA/HisF"/>
</dbReference>
<dbReference type="PANTHER" id="PTHR21235">
    <property type="entry name" value="IMIDAZOLE GLYCEROL PHOSPHATE SYNTHASE SUBUNIT HISF/H IGP SYNTHASE SUBUNIT HISF/H"/>
    <property type="match status" value="1"/>
</dbReference>
<dbReference type="CDD" id="cd04731">
    <property type="entry name" value="HisF"/>
    <property type="match status" value="1"/>
</dbReference>
<feature type="active site" evidence="11">
    <location>
        <position position="11"/>
    </location>
</feature>
<dbReference type="GO" id="GO:0005737">
    <property type="term" value="C:cytoplasm"/>
    <property type="evidence" value="ECO:0007669"/>
    <property type="project" value="UniProtKB-SubCell"/>
</dbReference>
<feature type="active site" evidence="11">
    <location>
        <position position="130"/>
    </location>
</feature>
<evidence type="ECO:0000256" key="6">
    <source>
        <dbReference type="ARBA" id="ARBA00022605"/>
    </source>
</evidence>
<dbReference type="InterPro" id="IPR013785">
    <property type="entry name" value="Aldolase_TIM"/>
</dbReference>
<keyword evidence="8 11" id="KW-0456">Lyase</keyword>
<dbReference type="PANTHER" id="PTHR21235:SF2">
    <property type="entry name" value="IMIDAZOLE GLYCEROL PHOSPHATE SYNTHASE HISHF"/>
    <property type="match status" value="1"/>
</dbReference>
<keyword evidence="5 11" id="KW-0963">Cytoplasm</keyword>
<sequence length="253" mass="27218">MLAKRVIPCLDVKDGKVVKGTEFVNLRDIGYPPELAEIYSKEGADEITFLDIAASKESRGTTLDLVRETAQRVFVPLTVGGGIRTAEDVHAALLAGADKVSMNSAAVKNPDLISESAERFGRQCVVVAVDAKRTTATKSGYEVFVKGGSEPTGLDALEWVAEAEDRGAGEILLTSIDADGTRKGYDIELTKAVVDQTNVPVIASGGCGTVDDIYRVFAETDCDAALAASIFHYREYTVAQVHDYLRERGIEVR</sequence>
<evidence type="ECO:0000256" key="9">
    <source>
        <dbReference type="ARBA" id="ARBA00025475"/>
    </source>
</evidence>
<dbReference type="InterPro" id="IPR006062">
    <property type="entry name" value="His_biosynth"/>
</dbReference>
<name>A0A3G3IG00_9ARCH</name>
<evidence type="ECO:0000256" key="10">
    <source>
        <dbReference type="ARBA" id="ARBA00047838"/>
    </source>
</evidence>
<proteinExistence type="inferred from homology"/>
<evidence type="ECO:0000256" key="3">
    <source>
        <dbReference type="ARBA" id="ARBA00009667"/>
    </source>
</evidence>